<dbReference type="EMBL" id="MPUH01001423">
    <property type="protein sequence ID" value="OMJ67862.1"/>
    <property type="molecule type" value="Genomic_DNA"/>
</dbReference>
<dbReference type="InterPro" id="IPR014752">
    <property type="entry name" value="Arrestin-like_C"/>
</dbReference>
<evidence type="ECO:0000259" key="1">
    <source>
        <dbReference type="Pfam" id="PF00339"/>
    </source>
</evidence>
<gene>
    <name evidence="2" type="ORF">SteCoe_34855</name>
</gene>
<proteinExistence type="predicted"/>
<name>A0A1R2ATQ8_9CILI</name>
<dbReference type="Proteomes" id="UP000187209">
    <property type="component" value="Unassembled WGS sequence"/>
</dbReference>
<feature type="domain" description="Arrestin-like N-terminal" evidence="1">
    <location>
        <begin position="28"/>
        <end position="150"/>
    </location>
</feature>
<accession>A0A1R2ATQ8</accession>
<dbReference type="AlphaFoldDB" id="A0A1R2ATQ8"/>
<dbReference type="SUPFAM" id="SSF81296">
    <property type="entry name" value="E set domains"/>
    <property type="match status" value="1"/>
</dbReference>
<keyword evidence="3" id="KW-1185">Reference proteome</keyword>
<dbReference type="InterPro" id="IPR014756">
    <property type="entry name" value="Ig_E-set"/>
</dbReference>
<organism evidence="2 3">
    <name type="scientific">Stentor coeruleus</name>
    <dbReference type="NCBI Taxonomy" id="5963"/>
    <lineage>
        <taxon>Eukaryota</taxon>
        <taxon>Sar</taxon>
        <taxon>Alveolata</taxon>
        <taxon>Ciliophora</taxon>
        <taxon>Postciliodesmatophora</taxon>
        <taxon>Heterotrichea</taxon>
        <taxon>Heterotrichida</taxon>
        <taxon>Stentoridae</taxon>
        <taxon>Stentor</taxon>
    </lineage>
</organism>
<reference evidence="2 3" key="1">
    <citation type="submission" date="2016-11" db="EMBL/GenBank/DDBJ databases">
        <title>The macronuclear genome of Stentor coeruleus: a giant cell with tiny introns.</title>
        <authorList>
            <person name="Slabodnick M."/>
            <person name="Ruby J.G."/>
            <person name="Reiff S.B."/>
            <person name="Swart E.C."/>
            <person name="Gosai S."/>
            <person name="Prabakaran S."/>
            <person name="Witkowska E."/>
            <person name="Larue G.E."/>
            <person name="Fisher S."/>
            <person name="Freeman R.M."/>
            <person name="Gunawardena J."/>
            <person name="Chu W."/>
            <person name="Stover N.A."/>
            <person name="Gregory B.D."/>
            <person name="Nowacki M."/>
            <person name="Derisi J."/>
            <person name="Roy S.W."/>
            <person name="Marshall W.F."/>
            <person name="Sood P."/>
        </authorList>
    </citation>
    <scope>NUCLEOTIDE SEQUENCE [LARGE SCALE GENOMIC DNA]</scope>
    <source>
        <strain evidence="2">WM001</strain>
    </source>
</reference>
<dbReference type="OrthoDB" id="2333384at2759"/>
<comment type="caution">
    <text evidence="2">The sequence shown here is derived from an EMBL/GenBank/DDBJ whole genome shotgun (WGS) entry which is preliminary data.</text>
</comment>
<protein>
    <recommendedName>
        <fullName evidence="1">Arrestin-like N-terminal domain-containing protein</fullName>
    </recommendedName>
</protein>
<sequence>MDSEDPRRASISKNSEWLEISIDSLCCVAGERLSGEILLHLANNTKNLSIILKSRGIEHVKVLEPNGNVHEHTSNIYTLNTTLSEFVELGKVQSIWPFTFKLPLFSPASFDFADTDSLGNSIKCQVSYEIEAILCSETDDVVKCKKKFFVYNRNTRKVLGGEVSEETPLSCCWCCTQGMSKVSLGYIDLEHMSCGATKNYRIDVQSTLNRKLESLMGQVMFKLYVQIPNGKIFEFMKVLSRTVPQLNAIFDGNADKNSLTLDFEVDLSNANYGENPCSNDCALFGAEYYLQFYATYDVGCRSKRAFAEMELHINPVAPVKETLKLPGRWDPKENLISNLILEASNGIPYPQGTVLSNRNRINNN</sequence>
<evidence type="ECO:0000313" key="2">
    <source>
        <dbReference type="EMBL" id="OMJ67862.1"/>
    </source>
</evidence>
<evidence type="ECO:0000313" key="3">
    <source>
        <dbReference type="Proteomes" id="UP000187209"/>
    </source>
</evidence>
<dbReference type="Gene3D" id="2.60.40.640">
    <property type="match status" value="1"/>
</dbReference>
<dbReference type="InterPro" id="IPR011021">
    <property type="entry name" value="Arrestin-like_N"/>
</dbReference>
<dbReference type="Pfam" id="PF00339">
    <property type="entry name" value="Arrestin_N"/>
    <property type="match status" value="1"/>
</dbReference>